<dbReference type="GO" id="GO:0031409">
    <property type="term" value="F:pigment binding"/>
    <property type="evidence" value="ECO:0007669"/>
    <property type="project" value="InterPro"/>
</dbReference>
<evidence type="ECO:0008006" key="7">
    <source>
        <dbReference type="Google" id="ProtNLM"/>
    </source>
</evidence>
<accession>A0A819TWD7</accession>
<comment type="caution">
    <text evidence="5">The sequence shown here is derived from an EMBL/GenBank/DDBJ whole genome shotgun (WGS) entry which is preliminary data.</text>
</comment>
<feature type="chain" id="PRO_5036236110" description="Lipocalin/cytosolic fatty-acid binding domain-containing protein" evidence="1">
    <location>
        <begin position="19"/>
        <end position="209"/>
    </location>
</feature>
<organism evidence="5 6">
    <name type="scientific">Rotaria sordida</name>
    <dbReference type="NCBI Taxonomy" id="392033"/>
    <lineage>
        <taxon>Eukaryota</taxon>
        <taxon>Metazoa</taxon>
        <taxon>Spiralia</taxon>
        <taxon>Gnathifera</taxon>
        <taxon>Rotifera</taxon>
        <taxon>Eurotatoria</taxon>
        <taxon>Bdelloidea</taxon>
        <taxon>Philodinida</taxon>
        <taxon>Philodinidae</taxon>
        <taxon>Rotaria</taxon>
    </lineage>
</organism>
<dbReference type="EMBL" id="CAJOBE010004749">
    <property type="protein sequence ID" value="CAF3945589.1"/>
    <property type="molecule type" value="Genomic_DNA"/>
</dbReference>
<proteinExistence type="predicted"/>
<dbReference type="EMBL" id="CAJNOO010006800">
    <property type="protein sequence ID" value="CAF1455623.1"/>
    <property type="molecule type" value="Genomic_DNA"/>
</dbReference>
<dbReference type="Proteomes" id="UP000663823">
    <property type="component" value="Unassembled WGS sequence"/>
</dbReference>
<dbReference type="InterPro" id="IPR012674">
    <property type="entry name" value="Calycin"/>
</dbReference>
<protein>
    <recommendedName>
        <fullName evidence="7">Lipocalin/cytosolic fatty-acid binding domain-containing protein</fullName>
    </recommendedName>
</protein>
<dbReference type="InterPro" id="IPR022272">
    <property type="entry name" value="Lipocalin_CS"/>
</dbReference>
<dbReference type="Proteomes" id="UP000663889">
    <property type="component" value="Unassembled WGS sequence"/>
</dbReference>
<evidence type="ECO:0000313" key="4">
    <source>
        <dbReference type="EMBL" id="CAF3945589.1"/>
    </source>
</evidence>
<gene>
    <name evidence="4" type="ORF">FNK824_LOCUS22921</name>
    <name evidence="5" type="ORF">OTI717_LOCUS33358</name>
    <name evidence="3" type="ORF">RFH988_LOCUS36944</name>
    <name evidence="2" type="ORF">SEV965_LOCUS13388</name>
</gene>
<reference evidence="5" key="1">
    <citation type="submission" date="2021-02" db="EMBL/GenBank/DDBJ databases">
        <authorList>
            <person name="Nowell W R."/>
        </authorList>
    </citation>
    <scope>NUCLEOTIDE SEQUENCE</scope>
</reference>
<dbReference type="PRINTS" id="PR01273">
    <property type="entry name" value="INVTBRTCOLOR"/>
</dbReference>
<dbReference type="OrthoDB" id="565904at2759"/>
<evidence type="ECO:0000313" key="6">
    <source>
        <dbReference type="Proteomes" id="UP000663823"/>
    </source>
</evidence>
<sequence length="209" mass="24493">MFWFMTIGLFLLINTSLGCSPPSFSSLSVEKNFNLYKFLGFWYSVEFNNTDLSPADVFAEFVQLFQLENDVTKHLLFFTKAKQSGSQNCISPFTLSVYANNSAKMILEKLDITSATTLNHPLYVLKTDYDHYALTYRCVTPNYNLNQPCQHREFLLYSRKPYLERKYLVPLERYIINVLCINSKDFVRNTFRRPFCYPIEDFDSNSHGH</sequence>
<name>A0A819TWD7_9BILA</name>
<dbReference type="InterPro" id="IPR003057">
    <property type="entry name" value="Invtbrt_color"/>
</dbReference>
<dbReference type="AlphaFoldDB" id="A0A819TWD7"/>
<evidence type="ECO:0000256" key="1">
    <source>
        <dbReference type="SAM" id="SignalP"/>
    </source>
</evidence>
<feature type="signal peptide" evidence="1">
    <location>
        <begin position="1"/>
        <end position="18"/>
    </location>
</feature>
<dbReference type="GO" id="GO:0008289">
    <property type="term" value="F:lipid binding"/>
    <property type="evidence" value="ECO:0007669"/>
    <property type="project" value="UniProtKB-KW"/>
</dbReference>
<dbReference type="EMBL" id="CAJOAX010010954">
    <property type="protein sequence ID" value="CAF4084307.1"/>
    <property type="molecule type" value="Genomic_DNA"/>
</dbReference>
<dbReference type="PROSITE" id="PS00213">
    <property type="entry name" value="LIPOCALIN"/>
    <property type="match status" value="1"/>
</dbReference>
<dbReference type="Proteomes" id="UP000663874">
    <property type="component" value="Unassembled WGS sequence"/>
</dbReference>
<evidence type="ECO:0000313" key="2">
    <source>
        <dbReference type="EMBL" id="CAF1052016.1"/>
    </source>
</evidence>
<dbReference type="EMBL" id="CAJNOU010000631">
    <property type="protein sequence ID" value="CAF1052016.1"/>
    <property type="molecule type" value="Genomic_DNA"/>
</dbReference>
<dbReference type="SUPFAM" id="SSF50814">
    <property type="entry name" value="Lipocalins"/>
    <property type="match status" value="1"/>
</dbReference>
<evidence type="ECO:0000313" key="3">
    <source>
        <dbReference type="EMBL" id="CAF1455623.1"/>
    </source>
</evidence>
<dbReference type="Proteomes" id="UP000663882">
    <property type="component" value="Unassembled WGS sequence"/>
</dbReference>
<evidence type="ECO:0000313" key="5">
    <source>
        <dbReference type="EMBL" id="CAF4084307.1"/>
    </source>
</evidence>
<keyword evidence="1" id="KW-0732">Signal</keyword>
<dbReference type="Gene3D" id="2.40.128.20">
    <property type="match status" value="1"/>
</dbReference>